<evidence type="ECO:0000313" key="2">
    <source>
        <dbReference type="EMBL" id="EXC72073.1"/>
    </source>
</evidence>
<proteinExistence type="predicted"/>
<name>W9T3A8_9ROSA</name>
<gene>
    <name evidence="2" type="ORF">L484_000192</name>
</gene>
<dbReference type="STRING" id="981085.W9T3A8"/>
<organism evidence="2 3">
    <name type="scientific">Morus notabilis</name>
    <dbReference type="NCBI Taxonomy" id="981085"/>
    <lineage>
        <taxon>Eukaryota</taxon>
        <taxon>Viridiplantae</taxon>
        <taxon>Streptophyta</taxon>
        <taxon>Embryophyta</taxon>
        <taxon>Tracheophyta</taxon>
        <taxon>Spermatophyta</taxon>
        <taxon>Magnoliopsida</taxon>
        <taxon>eudicotyledons</taxon>
        <taxon>Gunneridae</taxon>
        <taxon>Pentapetalae</taxon>
        <taxon>rosids</taxon>
        <taxon>fabids</taxon>
        <taxon>Rosales</taxon>
        <taxon>Moraceae</taxon>
        <taxon>Moreae</taxon>
        <taxon>Morus</taxon>
    </lineage>
</organism>
<protein>
    <submittedName>
        <fullName evidence="2">Uncharacterized protein</fullName>
    </submittedName>
</protein>
<dbReference type="InterPro" id="IPR058921">
    <property type="entry name" value="PAP/OAS1-rel"/>
</dbReference>
<dbReference type="PANTHER" id="PTHR45979:SF2">
    <property type="entry name" value="PAP_OAS1 SUBSTRATE-BINDING DOMAIN SUPERFAMILY"/>
    <property type="match status" value="1"/>
</dbReference>
<dbReference type="PANTHER" id="PTHR45979">
    <property type="entry name" value="PAP/OAS1 SUBSTRATE-BINDING DOMAIN SUPERFAMILY"/>
    <property type="match status" value="1"/>
</dbReference>
<evidence type="ECO:0000313" key="3">
    <source>
        <dbReference type="Proteomes" id="UP000030645"/>
    </source>
</evidence>
<reference evidence="3" key="1">
    <citation type="submission" date="2013-01" db="EMBL/GenBank/DDBJ databases">
        <title>Draft Genome Sequence of a Mulberry Tree, Morus notabilis C.K. Schneid.</title>
        <authorList>
            <person name="He N."/>
            <person name="Zhao S."/>
        </authorList>
    </citation>
    <scope>NUCLEOTIDE SEQUENCE</scope>
</reference>
<dbReference type="eggNOG" id="KOG1906">
    <property type="taxonomic scope" value="Eukaryota"/>
</dbReference>
<dbReference type="AlphaFoldDB" id="W9T3A8"/>
<feature type="region of interest" description="Disordered" evidence="1">
    <location>
        <begin position="1"/>
        <end position="27"/>
    </location>
</feature>
<dbReference type="EMBL" id="KE646484">
    <property type="protein sequence ID" value="EXC72073.1"/>
    <property type="molecule type" value="Genomic_DNA"/>
</dbReference>
<accession>W9T3A8</accession>
<keyword evidence="3" id="KW-1185">Reference proteome</keyword>
<evidence type="ECO:0000256" key="1">
    <source>
        <dbReference type="SAM" id="MobiDB-lite"/>
    </source>
</evidence>
<dbReference type="Proteomes" id="UP000030645">
    <property type="component" value="Unassembled WGS sequence"/>
</dbReference>
<sequence length="94" mass="10602">MGDLRDWSPEPNGVLVEERPSPSNQTGAIGAEYWKRAEEATQGIIAQVQPTVVSGKRRRAVIDYVQRLIRGFLGCEVRIFIKRVVLTYAFSCFC</sequence>